<dbReference type="Pfam" id="PF07733">
    <property type="entry name" value="DNA_pol3_alpha"/>
    <property type="match status" value="1"/>
</dbReference>
<dbReference type="EC" id="2.7.7.7" evidence="1"/>
<dbReference type="InterPro" id="IPR004013">
    <property type="entry name" value="PHP_dom"/>
</dbReference>
<dbReference type="NCBIfam" id="NF005298">
    <property type="entry name" value="PRK06826.1"/>
    <property type="match status" value="1"/>
</dbReference>
<dbReference type="RefSeq" id="WP_174405083.1">
    <property type="nucleotide sequence ID" value="NZ_BLVO01000013.1"/>
</dbReference>
<dbReference type="InterPro" id="IPR016195">
    <property type="entry name" value="Pol/histidinol_Pase-like"/>
</dbReference>
<dbReference type="EMBL" id="BLVO01000013">
    <property type="protein sequence ID" value="GFM33420.1"/>
    <property type="molecule type" value="Genomic_DNA"/>
</dbReference>
<evidence type="ECO:0000313" key="9">
    <source>
        <dbReference type="EMBL" id="GFM33420.1"/>
    </source>
</evidence>
<dbReference type="InterPro" id="IPR040982">
    <property type="entry name" value="DNA_pol3_finger"/>
</dbReference>
<dbReference type="CDD" id="cd04485">
    <property type="entry name" value="DnaE_OBF"/>
    <property type="match status" value="1"/>
</dbReference>
<evidence type="ECO:0000259" key="8">
    <source>
        <dbReference type="SMART" id="SM00481"/>
    </source>
</evidence>
<dbReference type="Pfam" id="PF17657">
    <property type="entry name" value="DNA_pol3_finger"/>
    <property type="match status" value="1"/>
</dbReference>
<keyword evidence="4" id="KW-0548">Nucleotidyltransferase</keyword>
<evidence type="ECO:0000256" key="7">
    <source>
        <dbReference type="ARBA" id="ARBA00049244"/>
    </source>
</evidence>
<evidence type="ECO:0000256" key="5">
    <source>
        <dbReference type="ARBA" id="ARBA00022705"/>
    </source>
</evidence>
<dbReference type="InterPro" id="IPR004805">
    <property type="entry name" value="DnaE2/DnaE/PolC"/>
</dbReference>
<proteinExistence type="predicted"/>
<dbReference type="InterPro" id="IPR003141">
    <property type="entry name" value="Pol/His_phosphatase_N"/>
</dbReference>
<dbReference type="CDD" id="cd12113">
    <property type="entry name" value="PHP_PolIIIA_DnaE3"/>
    <property type="match status" value="1"/>
</dbReference>
<organism evidence="9 10">
    <name type="scientific">Desulfovibrio subterraneus</name>
    <dbReference type="NCBI Taxonomy" id="2718620"/>
    <lineage>
        <taxon>Bacteria</taxon>
        <taxon>Pseudomonadati</taxon>
        <taxon>Thermodesulfobacteriota</taxon>
        <taxon>Desulfovibrionia</taxon>
        <taxon>Desulfovibrionales</taxon>
        <taxon>Desulfovibrionaceae</taxon>
        <taxon>Desulfovibrio</taxon>
    </lineage>
</organism>
<evidence type="ECO:0000256" key="4">
    <source>
        <dbReference type="ARBA" id="ARBA00022695"/>
    </source>
</evidence>
<dbReference type="GO" id="GO:0006260">
    <property type="term" value="P:DNA replication"/>
    <property type="evidence" value="ECO:0007669"/>
    <property type="project" value="UniProtKB-KW"/>
</dbReference>
<comment type="caution">
    <text evidence="9">The sequence shown here is derived from an EMBL/GenBank/DDBJ whole genome shotgun (WGS) entry which is preliminary data.</text>
</comment>
<dbReference type="Gene3D" id="3.20.20.140">
    <property type="entry name" value="Metal-dependent hydrolases"/>
    <property type="match status" value="1"/>
</dbReference>
<dbReference type="AlphaFoldDB" id="A0A7J0BIC8"/>
<keyword evidence="10" id="KW-1185">Reference proteome</keyword>
<evidence type="ECO:0000256" key="3">
    <source>
        <dbReference type="ARBA" id="ARBA00022679"/>
    </source>
</evidence>
<dbReference type="Pfam" id="PF02811">
    <property type="entry name" value="PHP"/>
    <property type="match status" value="1"/>
</dbReference>
<name>A0A7J0BIC8_9BACT</name>
<gene>
    <name evidence="9" type="primary">dnaE</name>
    <name evidence="9" type="ORF">DSM101010T_17850</name>
</gene>
<evidence type="ECO:0000256" key="6">
    <source>
        <dbReference type="ARBA" id="ARBA00022932"/>
    </source>
</evidence>
<evidence type="ECO:0000256" key="1">
    <source>
        <dbReference type="ARBA" id="ARBA00012417"/>
    </source>
</evidence>
<dbReference type="InterPro" id="IPR011708">
    <property type="entry name" value="DNA_pol3_alpha_NTPase_dom"/>
</dbReference>
<protein>
    <recommendedName>
        <fullName evidence="2">DNA polymerase III subunit alpha</fullName>
        <ecNumber evidence="1">2.7.7.7</ecNumber>
    </recommendedName>
</protein>
<dbReference type="PANTHER" id="PTHR32294:SF0">
    <property type="entry name" value="DNA POLYMERASE III SUBUNIT ALPHA"/>
    <property type="match status" value="1"/>
</dbReference>
<dbReference type="PANTHER" id="PTHR32294">
    <property type="entry name" value="DNA POLYMERASE III SUBUNIT ALPHA"/>
    <property type="match status" value="1"/>
</dbReference>
<dbReference type="Gene3D" id="1.10.10.1600">
    <property type="entry name" value="Bacterial DNA polymerase III alpha subunit, thumb domain"/>
    <property type="match status" value="1"/>
</dbReference>
<dbReference type="InterPro" id="IPR041931">
    <property type="entry name" value="DNA_pol3_alpha_thumb_dom"/>
</dbReference>
<dbReference type="InterPro" id="IPR029460">
    <property type="entry name" value="DNAPol_HHH"/>
</dbReference>
<dbReference type="Proteomes" id="UP000503840">
    <property type="component" value="Unassembled WGS sequence"/>
</dbReference>
<dbReference type="SMART" id="SM00481">
    <property type="entry name" value="POLIIIAc"/>
    <property type="match status" value="1"/>
</dbReference>
<dbReference type="NCBIfam" id="TIGR00594">
    <property type="entry name" value="polc"/>
    <property type="match status" value="1"/>
</dbReference>
<dbReference type="NCBIfam" id="NF004226">
    <property type="entry name" value="PRK05673.1"/>
    <property type="match status" value="1"/>
</dbReference>
<sequence>MPDFVHLHCHTEYSLLDGAIRLEDLCNKAKDFGMPAVAITDHGNMFGAVYFYTLAQKMGLKPIIGCEVYVAHGDHTDRTSETSRKRYHLVLLAQTDEGYHNLCRLVTRGFTEGFHYKPRVSREMLAEYSEGIIALSACLAGEIPRALMNEGMDRAVELANIYSGIYPGRFFLELQDNGIREQDELNEKLIELARITGLPLVATNDCHYLNASDVEAHDTLLCIQTSAKVTDEKRMRFDTTELYYKSPEEMEKAFSHVPEAIANTVKIADMIDCKLDLGHYYFPEYELPEGVSMEQEFNRLSQEGLKRRLETIPYKVDEQAYWDRLEYELGVINQMGFPAYFLIVQDFINWAKDNGIPVGPGRGSAAGSLVAWSLRITNLDPIPYDLLFERFLNIERVSMPDIDVDFCERRRGEVIKYTQRRYGEDKVAQITTFGKMKAKAVVRDVARAQGLSFQEGDRISKLIPEDLKMTIKKALDAEPELAELYRSDPTVTKLLDISMRLEGLCRHASTHAAGVVMSDRPMTDYLPLYKDKKGGMVTQFDMKKVEAVGLVKFDFLGLRTMTVIQDAVDNIALAGKEPPNLDTLAFDDLPTYELYQRGDTDGIFQVESSGMRTYLRMLKPTCFDDVIAMLALYRPGPLNSGMVDEFIKRKHGQVPVIYPLPSLEDCLKPTYGVIVYQEQVMQIAQIVAKYTLGGADLLRRAMGKKNPEAMAQERGKFVSGAAENGIDETKANEIFDLMEQFAAYGFNKSHSAAYALISYWTAYLKVHYPAEFMAALMTSEMGNQDKILKYVAACRDMDIEVVQPSVQTSYRQFTVHDGKVVYGLGGIKNVGDEAIREIVDARQEGGPFASLLDLLCRVNTRKVTKRVIESLIKGGAMDCLGCSRHGMMASLDTVVVRAQKKAKEKDSNQVSLFTMIKEEPQVCPGIGFDCEEQGMDEWSDEMKLKFEKEALGFYLTSHPLQPYRRELMRLQLMPLEECADLAAGTEVKCAILITGIKEHITKKGSKMAFANIEDLTASGELIIFPEAYAEGRELFHSDQPLLLTAKVAEQKNGKDEDEPTEEDEDAVKEIKLLAEKVQPLAEACFSNGDPTTLDLPTEGLDRESLVAFKSLLQRHQGAVPVQICVNINGTFAFYQVDDRYSILPGPAFEKDFTAWKGALNDRQTA</sequence>
<keyword evidence="5" id="KW-0235">DNA replication</keyword>
<keyword evidence="6 9" id="KW-0239">DNA-directed DNA polymerase</keyword>
<dbReference type="Pfam" id="PF14579">
    <property type="entry name" value="HHH_6"/>
    <property type="match status" value="1"/>
</dbReference>
<dbReference type="GO" id="GO:0003887">
    <property type="term" value="F:DNA-directed DNA polymerase activity"/>
    <property type="evidence" value="ECO:0007669"/>
    <property type="project" value="UniProtKB-KW"/>
</dbReference>
<feature type="domain" description="Polymerase/histidinol phosphatase N-terminal" evidence="8">
    <location>
        <begin position="5"/>
        <end position="72"/>
    </location>
</feature>
<reference evidence="9 10" key="1">
    <citation type="submission" date="2020-05" db="EMBL/GenBank/DDBJ databases">
        <title>Draft genome sequence of Desulfovibrio sp. strain HN2T.</title>
        <authorList>
            <person name="Ueno A."/>
            <person name="Tamazawa S."/>
            <person name="Tamamura S."/>
            <person name="Murakami T."/>
            <person name="Kiyama T."/>
            <person name="Inomata H."/>
            <person name="Amano Y."/>
            <person name="Miyakawa K."/>
            <person name="Tamaki H."/>
            <person name="Naganuma T."/>
            <person name="Kaneko K."/>
        </authorList>
    </citation>
    <scope>NUCLEOTIDE SEQUENCE [LARGE SCALE GENOMIC DNA]</scope>
    <source>
        <strain evidence="9 10">HN2</strain>
    </source>
</reference>
<dbReference type="GO" id="GO:0008408">
    <property type="term" value="F:3'-5' exonuclease activity"/>
    <property type="evidence" value="ECO:0007669"/>
    <property type="project" value="InterPro"/>
</dbReference>
<comment type="catalytic activity">
    <reaction evidence="7">
        <text>DNA(n) + a 2'-deoxyribonucleoside 5'-triphosphate = DNA(n+1) + diphosphate</text>
        <dbReference type="Rhea" id="RHEA:22508"/>
        <dbReference type="Rhea" id="RHEA-COMP:17339"/>
        <dbReference type="Rhea" id="RHEA-COMP:17340"/>
        <dbReference type="ChEBI" id="CHEBI:33019"/>
        <dbReference type="ChEBI" id="CHEBI:61560"/>
        <dbReference type="ChEBI" id="CHEBI:173112"/>
        <dbReference type="EC" id="2.7.7.7"/>
    </reaction>
</comment>
<accession>A0A7J0BIC8</accession>
<dbReference type="SUPFAM" id="SSF89550">
    <property type="entry name" value="PHP domain-like"/>
    <property type="match status" value="1"/>
</dbReference>
<evidence type="ECO:0000313" key="10">
    <source>
        <dbReference type="Proteomes" id="UP000503840"/>
    </source>
</evidence>
<dbReference type="Gene3D" id="1.10.150.870">
    <property type="match status" value="1"/>
</dbReference>
<evidence type="ECO:0000256" key="2">
    <source>
        <dbReference type="ARBA" id="ARBA00019114"/>
    </source>
</evidence>
<keyword evidence="3" id="KW-0808">Transferase</keyword>